<keyword evidence="2" id="KW-1185">Reference proteome</keyword>
<gene>
    <name evidence="1" type="ORF">KV110_37565</name>
</gene>
<reference evidence="1 2" key="1">
    <citation type="submission" date="2021-07" db="EMBL/GenBank/DDBJ databases">
        <title>Whole Genome Sequence of Nocardia Iowensis.</title>
        <authorList>
            <person name="Lamm A."/>
            <person name="Collins-Fairclough A.M."/>
            <person name="Bunk B."/>
            <person name="Sproer C."/>
        </authorList>
    </citation>
    <scope>NUCLEOTIDE SEQUENCE [LARGE SCALE GENOMIC DNA]</scope>
    <source>
        <strain evidence="1 2">NRRL 5646</strain>
    </source>
</reference>
<evidence type="ECO:0000313" key="2">
    <source>
        <dbReference type="Proteomes" id="UP000694257"/>
    </source>
</evidence>
<organism evidence="1 2">
    <name type="scientific">Nocardia iowensis</name>
    <dbReference type="NCBI Taxonomy" id="204891"/>
    <lineage>
        <taxon>Bacteria</taxon>
        <taxon>Bacillati</taxon>
        <taxon>Actinomycetota</taxon>
        <taxon>Actinomycetes</taxon>
        <taxon>Mycobacteriales</taxon>
        <taxon>Nocardiaceae</taxon>
        <taxon>Nocardia</taxon>
    </lineage>
</organism>
<dbReference type="RefSeq" id="WP_218471868.1">
    <property type="nucleotide sequence ID" value="NZ_BAABJN010000012.1"/>
</dbReference>
<evidence type="ECO:0000313" key="1">
    <source>
        <dbReference type="EMBL" id="QXN91006.1"/>
    </source>
</evidence>
<protein>
    <submittedName>
        <fullName evidence="1">Uncharacterized protein</fullName>
    </submittedName>
</protein>
<dbReference type="Proteomes" id="UP000694257">
    <property type="component" value="Chromosome"/>
</dbReference>
<accession>A0ABX8RU25</accession>
<dbReference type="EMBL" id="CP078145">
    <property type="protein sequence ID" value="QXN91006.1"/>
    <property type="molecule type" value="Genomic_DNA"/>
</dbReference>
<sequence length="61" mass="6826">MTGRKVLIEVAPRAEQQIYELPELLRVEVRLALLDLLDDPLPLAKGARPFRAAGDEIPNAY</sequence>
<proteinExistence type="predicted"/>
<name>A0ABX8RU25_NOCIO</name>